<reference evidence="1" key="1">
    <citation type="submission" date="2021-06" db="EMBL/GenBank/DDBJ databases">
        <authorList>
            <person name="Hodson N. C."/>
            <person name="Mongue J. A."/>
            <person name="Jaron S. K."/>
        </authorList>
    </citation>
    <scope>NUCLEOTIDE SEQUENCE</scope>
</reference>
<accession>A0A8J2LGB9</accession>
<comment type="caution">
    <text evidence="1">The sequence shown here is derived from an EMBL/GenBank/DDBJ whole genome shotgun (WGS) entry which is preliminary data.</text>
</comment>
<keyword evidence="2" id="KW-1185">Reference proteome</keyword>
<dbReference type="Proteomes" id="UP000708208">
    <property type="component" value="Unassembled WGS sequence"/>
</dbReference>
<gene>
    <name evidence="1" type="ORF">AFUS01_LOCUS40944</name>
</gene>
<proteinExistence type="predicted"/>
<name>A0A8J2LGB9_9HEXA</name>
<sequence length="80" mass="9221">MLTYFRTKTFTDLTIGRNVDIDKSNINSSINKPRNHRRLNKWVKSSEDTAAEDTVMESQDDSLLYQSIKTMETHLLDKGG</sequence>
<evidence type="ECO:0000313" key="1">
    <source>
        <dbReference type="EMBL" id="CAG7831188.1"/>
    </source>
</evidence>
<evidence type="ECO:0000313" key="2">
    <source>
        <dbReference type="Proteomes" id="UP000708208"/>
    </source>
</evidence>
<feature type="non-terminal residue" evidence="1">
    <location>
        <position position="80"/>
    </location>
</feature>
<dbReference type="AlphaFoldDB" id="A0A8J2LGB9"/>
<organism evidence="1 2">
    <name type="scientific">Allacma fusca</name>
    <dbReference type="NCBI Taxonomy" id="39272"/>
    <lineage>
        <taxon>Eukaryota</taxon>
        <taxon>Metazoa</taxon>
        <taxon>Ecdysozoa</taxon>
        <taxon>Arthropoda</taxon>
        <taxon>Hexapoda</taxon>
        <taxon>Collembola</taxon>
        <taxon>Symphypleona</taxon>
        <taxon>Sminthuridae</taxon>
        <taxon>Allacma</taxon>
    </lineage>
</organism>
<dbReference type="EMBL" id="CAJVCH010559287">
    <property type="protein sequence ID" value="CAG7831188.1"/>
    <property type="molecule type" value="Genomic_DNA"/>
</dbReference>
<protein>
    <submittedName>
        <fullName evidence="1">Uncharacterized protein</fullName>
    </submittedName>
</protein>